<feature type="region of interest" description="Disordered" evidence="1">
    <location>
        <begin position="86"/>
        <end position="211"/>
    </location>
</feature>
<reference evidence="2" key="1">
    <citation type="submission" date="2015-01" db="EMBL/GenBank/DDBJ databases">
        <title>The Genome Sequence of Cladophialophora bantiana CBS 173.52.</title>
        <authorList>
            <consortium name="The Broad Institute Genomics Platform"/>
            <person name="Cuomo C."/>
            <person name="de Hoog S."/>
            <person name="Gorbushina A."/>
            <person name="Stielow B."/>
            <person name="Teixiera M."/>
            <person name="Abouelleil A."/>
            <person name="Chapman S.B."/>
            <person name="Priest M."/>
            <person name="Young S.K."/>
            <person name="Wortman J."/>
            <person name="Nusbaum C."/>
            <person name="Birren B."/>
        </authorList>
    </citation>
    <scope>NUCLEOTIDE SEQUENCE [LARGE SCALE GENOMIC DNA]</scope>
    <source>
        <strain evidence="2">CBS 173.52</strain>
    </source>
</reference>
<name>A0A0D2G4M3_CLAB1</name>
<feature type="compositionally biased region" description="Low complexity" evidence="1">
    <location>
        <begin position="96"/>
        <end position="115"/>
    </location>
</feature>
<dbReference type="OrthoDB" id="432544at2759"/>
<dbReference type="VEuPathDB" id="FungiDB:Z519_06182"/>
<dbReference type="HOGENOM" id="CLU_043292_0_0_1"/>
<feature type="compositionally biased region" description="Polar residues" evidence="1">
    <location>
        <begin position="23"/>
        <end position="38"/>
    </location>
</feature>
<evidence type="ECO:0000313" key="3">
    <source>
        <dbReference type="Proteomes" id="UP000053789"/>
    </source>
</evidence>
<gene>
    <name evidence="2" type="ORF">Z519_06182</name>
</gene>
<sequence length="492" mass="53246">MPSHIPTRAQSPIKANSALPGASSASTSGKAPPRNTQLDAKEPTRLEARPASLRATSGASARLLNDPSKPRDSLLVEKASTINAAPRGGRLVLGHSTSQSSSNASNASTTRPASSVPRVATATASSRPQHATSIRSLRDARLPVVRVHSRASSASTRLRPNSDARADRPVTLDMPSGGDASSPSVRPTVKPYRKPESNTDQQHYSPKKEMTASTTVHPVSGLDPQHGTIRPGSAGRVIPSIELARLEDELLQLSIVHQKSAATFQSYRASIRSQLKTGLEGVEDQLTTLRSLRHDRQANINAVALSRWLDDERATKDVSRAGSDTLLLLAHCLGELQKVSRVHGPLEAAMKLFDEWYGYASPRGYTGDGFFPEEHSEGKGYHLHQLDPQWSALVSSVEDRVRACAALLASLQGPLKSSSIGLLIEMHSSFADQILGEICICRTIEDLILRAQQEWLARAVEQALSDVELHHSVDVARDTPRRGIWDLRPKDS</sequence>
<organism evidence="2 3">
    <name type="scientific">Cladophialophora bantiana (strain ATCC 10958 / CBS 173.52 / CDC B-1940 / NIH 8579)</name>
    <name type="common">Xylohypha bantiana</name>
    <dbReference type="NCBI Taxonomy" id="1442370"/>
    <lineage>
        <taxon>Eukaryota</taxon>
        <taxon>Fungi</taxon>
        <taxon>Dikarya</taxon>
        <taxon>Ascomycota</taxon>
        <taxon>Pezizomycotina</taxon>
        <taxon>Eurotiomycetes</taxon>
        <taxon>Chaetothyriomycetidae</taxon>
        <taxon>Chaetothyriales</taxon>
        <taxon>Herpotrichiellaceae</taxon>
        <taxon>Cladophialophora</taxon>
    </lineage>
</organism>
<dbReference type="RefSeq" id="XP_016620246.1">
    <property type="nucleotide sequence ID" value="XM_016763922.1"/>
</dbReference>
<evidence type="ECO:0000256" key="1">
    <source>
        <dbReference type="SAM" id="MobiDB-lite"/>
    </source>
</evidence>
<dbReference type="EMBL" id="KN846987">
    <property type="protein sequence ID" value="KIW93577.1"/>
    <property type="molecule type" value="Genomic_DNA"/>
</dbReference>
<feature type="compositionally biased region" description="Polar residues" evidence="1">
    <location>
        <begin position="122"/>
        <end position="135"/>
    </location>
</feature>
<feature type="region of interest" description="Disordered" evidence="1">
    <location>
        <begin position="1"/>
        <end position="72"/>
    </location>
</feature>
<dbReference type="Proteomes" id="UP000053789">
    <property type="component" value="Unassembled WGS sequence"/>
</dbReference>
<keyword evidence="3" id="KW-1185">Reference proteome</keyword>
<accession>A0A0D2G4M3</accession>
<proteinExistence type="predicted"/>
<dbReference type="AlphaFoldDB" id="A0A0D2G4M3"/>
<feature type="compositionally biased region" description="Basic and acidic residues" evidence="1">
    <location>
        <begin position="39"/>
        <end position="48"/>
    </location>
</feature>
<dbReference type="GeneID" id="27699110"/>
<protein>
    <submittedName>
        <fullName evidence="2">Uncharacterized protein</fullName>
    </submittedName>
</protein>
<evidence type="ECO:0000313" key="2">
    <source>
        <dbReference type="EMBL" id="KIW93577.1"/>
    </source>
</evidence>
<feature type="compositionally biased region" description="Low complexity" evidence="1">
    <location>
        <begin position="144"/>
        <end position="155"/>
    </location>
</feature>
<feature type="compositionally biased region" description="Basic and acidic residues" evidence="1">
    <location>
        <begin position="160"/>
        <end position="170"/>
    </location>
</feature>